<proteinExistence type="predicted"/>
<dbReference type="NCBIfam" id="TIGR02142">
    <property type="entry name" value="modC_ABC"/>
    <property type="match status" value="1"/>
</dbReference>
<evidence type="ECO:0000259" key="10">
    <source>
        <dbReference type="PROSITE" id="PS50893"/>
    </source>
</evidence>
<reference evidence="12 13" key="2">
    <citation type="journal article" date="2012" name="Int. J. Syst. Evol. Microbiol.">
        <title>Magnetococcus marinus gen. nov., sp. nov., a marine, magnetotactic bacterium that represents a novel lineage (Magnetococcaceae fam. nov.; Magnetococcales ord. nov.) at the base of the Alphaproteobacteria.</title>
        <authorList>
            <person name="Bazylinski D.A."/>
            <person name="Williams T.J."/>
            <person name="Lefevre C.T."/>
            <person name="Berg R.J."/>
            <person name="Zhang C.L."/>
            <person name="Bowser S.S."/>
            <person name="Dean A.J."/>
            <person name="Beveridge T.J."/>
        </authorList>
    </citation>
    <scope>NUCLEOTIDE SEQUENCE [LARGE SCALE GENOMIC DNA]</scope>
    <source>
        <strain evidence="13">ATCC BAA-1437 / JCM 17883 / MC-1</strain>
    </source>
</reference>
<dbReference type="InterPro" id="IPR003593">
    <property type="entry name" value="AAA+_ATPase"/>
</dbReference>
<feature type="domain" description="ABC transporter" evidence="10">
    <location>
        <begin position="1"/>
        <end position="233"/>
    </location>
</feature>
<dbReference type="PANTHER" id="PTHR43514">
    <property type="entry name" value="ABC TRANSPORTER I FAMILY MEMBER 10"/>
    <property type="match status" value="1"/>
</dbReference>
<dbReference type="InterPro" id="IPR011868">
    <property type="entry name" value="ModC_ABC_ATP-bd"/>
</dbReference>
<evidence type="ECO:0000256" key="3">
    <source>
        <dbReference type="ARBA" id="ARBA00022505"/>
    </source>
</evidence>
<dbReference type="PROSITE" id="PS50893">
    <property type="entry name" value="ABC_TRANSPORTER_2"/>
    <property type="match status" value="1"/>
</dbReference>
<dbReference type="InterPro" id="IPR017871">
    <property type="entry name" value="ABC_transporter-like_CS"/>
</dbReference>
<dbReference type="Pfam" id="PF03459">
    <property type="entry name" value="TOBE"/>
    <property type="match status" value="1"/>
</dbReference>
<keyword evidence="1" id="KW-0813">Transport</keyword>
<organism evidence="12 13">
    <name type="scientific">Magnetococcus marinus (strain ATCC BAA-1437 / JCM 17883 / MC-1)</name>
    <dbReference type="NCBI Taxonomy" id="156889"/>
    <lineage>
        <taxon>Bacteria</taxon>
        <taxon>Pseudomonadati</taxon>
        <taxon>Pseudomonadota</taxon>
        <taxon>Magnetococcia</taxon>
        <taxon>Magnetococcales</taxon>
        <taxon>Magnetococcaceae</taxon>
        <taxon>Magnetococcus</taxon>
    </lineage>
</organism>
<dbReference type="Pfam" id="PF00005">
    <property type="entry name" value="ABC_tran"/>
    <property type="match status" value="1"/>
</dbReference>
<dbReference type="RefSeq" id="WP_011712849.1">
    <property type="nucleotide sequence ID" value="NC_008576.1"/>
</dbReference>
<name>A0L6V1_MAGMM</name>
<dbReference type="InterPro" id="IPR005116">
    <property type="entry name" value="Transp-assoc_OB_typ1"/>
</dbReference>
<evidence type="ECO:0000256" key="6">
    <source>
        <dbReference type="ARBA" id="ARBA00022840"/>
    </source>
</evidence>
<dbReference type="GO" id="GO:0016887">
    <property type="term" value="F:ATP hydrolysis activity"/>
    <property type="evidence" value="ECO:0007669"/>
    <property type="project" value="InterPro"/>
</dbReference>
<evidence type="ECO:0000256" key="1">
    <source>
        <dbReference type="ARBA" id="ARBA00022448"/>
    </source>
</evidence>
<dbReference type="GO" id="GO:0016020">
    <property type="term" value="C:membrane"/>
    <property type="evidence" value="ECO:0007669"/>
    <property type="project" value="InterPro"/>
</dbReference>
<dbReference type="PANTHER" id="PTHR43514:SF10">
    <property type="entry name" value="MOLYBDENUM IMPORT ATP-BINDING PROTEIN MODC 2"/>
    <property type="match status" value="1"/>
</dbReference>
<gene>
    <name evidence="12" type="ordered locus">Mmc1_1183</name>
</gene>
<dbReference type="Proteomes" id="UP000002586">
    <property type="component" value="Chromosome"/>
</dbReference>
<dbReference type="GO" id="GO:0140359">
    <property type="term" value="F:ABC-type transporter activity"/>
    <property type="evidence" value="ECO:0007669"/>
    <property type="project" value="InterPro"/>
</dbReference>
<dbReference type="InterPro" id="IPR027417">
    <property type="entry name" value="P-loop_NTPase"/>
</dbReference>
<dbReference type="OrthoDB" id="9802264at2"/>
<protein>
    <submittedName>
        <fullName evidence="12">Molybdate ABC transporter, ATPase subunit</fullName>
    </submittedName>
</protein>
<keyword evidence="6" id="KW-0067">ATP-binding</keyword>
<dbReference type="SMART" id="SM00382">
    <property type="entry name" value="AAA"/>
    <property type="match status" value="1"/>
</dbReference>
<evidence type="ECO:0000256" key="9">
    <source>
        <dbReference type="PROSITE-ProRule" id="PRU01213"/>
    </source>
</evidence>
<keyword evidence="2" id="KW-1003">Cell membrane</keyword>
<dbReference type="KEGG" id="mgm:Mmc1_1183"/>
<dbReference type="GO" id="GO:0015098">
    <property type="term" value="F:molybdate ion transmembrane transporter activity"/>
    <property type="evidence" value="ECO:0007669"/>
    <property type="project" value="InterPro"/>
</dbReference>
<dbReference type="InterPro" id="IPR008995">
    <property type="entry name" value="Mo/tungstate-bd_C_term_dom"/>
</dbReference>
<dbReference type="GO" id="GO:0005524">
    <property type="term" value="F:ATP binding"/>
    <property type="evidence" value="ECO:0007669"/>
    <property type="project" value="UniProtKB-KW"/>
</dbReference>
<evidence type="ECO:0000256" key="5">
    <source>
        <dbReference type="ARBA" id="ARBA00022741"/>
    </source>
</evidence>
<keyword evidence="4" id="KW-0997">Cell inner membrane</keyword>
<keyword evidence="13" id="KW-1185">Reference proteome</keyword>
<keyword evidence="8" id="KW-0472">Membrane</keyword>
<sequence length="362" mass="40085">MREIQARFQDDLGAFKLNVALTAPGRGVTALFGHSGSGKTTVLRCVAGLHRSRVGALHFLGECWQNDNTFLPTHKRPIGYVFQEASLFPHMTVRGNLDFAVKRAKGAHAWIAFDEVVALLGVEPLLERAPIRLSGGERQRVGMARALLTQPRLLLMDEPLAALDRLSKQEILPYLESLHDRLEIPTLYVSHDLDEVERLADHMCYLEHGEVKLAGPIESLLTHPDLPFAKDPVAGVVLRGKPLHYEAQDHLTRIEIFPGFEVYVPGALQDREACRLRILAAHVSLSLHPLQGSSILNHFPVRITDAQAMDEARMNVRITLGHDGPAGPAILARITKKSWREMALAPGKTLFAHVKSVSLVDD</sequence>
<keyword evidence="5" id="KW-0547">Nucleotide-binding</keyword>
<evidence type="ECO:0000313" key="12">
    <source>
        <dbReference type="EMBL" id="ABK43694.1"/>
    </source>
</evidence>
<dbReference type="EMBL" id="CP000471">
    <property type="protein sequence ID" value="ABK43694.1"/>
    <property type="molecule type" value="Genomic_DNA"/>
</dbReference>
<dbReference type="InterPro" id="IPR004606">
    <property type="entry name" value="Mop_domain"/>
</dbReference>
<accession>A0L6V1</accession>
<keyword evidence="7" id="KW-1278">Translocase</keyword>
<evidence type="ECO:0000256" key="8">
    <source>
        <dbReference type="ARBA" id="ARBA00023136"/>
    </source>
</evidence>
<dbReference type="Gene3D" id="3.40.50.300">
    <property type="entry name" value="P-loop containing nucleotide triphosphate hydrolases"/>
    <property type="match status" value="1"/>
</dbReference>
<dbReference type="PROSITE" id="PS51866">
    <property type="entry name" value="MOP"/>
    <property type="match status" value="1"/>
</dbReference>
<feature type="domain" description="Mop" evidence="11">
    <location>
        <begin position="292"/>
        <end position="362"/>
    </location>
</feature>
<keyword evidence="3 9" id="KW-0500">Molybdenum</keyword>
<dbReference type="HOGENOM" id="CLU_000604_1_1_5"/>
<dbReference type="Gene3D" id="2.40.50.100">
    <property type="match status" value="1"/>
</dbReference>
<dbReference type="InterPro" id="IPR050334">
    <property type="entry name" value="Molybdenum_import_ModC"/>
</dbReference>
<dbReference type="PROSITE" id="PS00211">
    <property type="entry name" value="ABC_TRANSPORTER_1"/>
    <property type="match status" value="1"/>
</dbReference>
<reference evidence="13" key="1">
    <citation type="journal article" date="2009" name="Appl. Environ. Microbiol.">
        <title>Complete genome sequence of the chemolithoautotrophic marine magnetotactic coccus strain MC-1.</title>
        <authorList>
            <person name="Schubbe S."/>
            <person name="Williams T.J."/>
            <person name="Xie G."/>
            <person name="Kiss H.E."/>
            <person name="Brettin T.S."/>
            <person name="Martinez D."/>
            <person name="Ross C.A."/>
            <person name="Schuler D."/>
            <person name="Cox B.L."/>
            <person name="Nealson K.H."/>
            <person name="Bazylinski D.A."/>
        </authorList>
    </citation>
    <scope>NUCLEOTIDE SEQUENCE [LARGE SCALE GENOMIC DNA]</scope>
    <source>
        <strain evidence="13">ATCC BAA-1437 / JCM 17883 / MC-1</strain>
    </source>
</reference>
<dbReference type="SUPFAM" id="SSF52540">
    <property type="entry name" value="P-loop containing nucleoside triphosphate hydrolases"/>
    <property type="match status" value="1"/>
</dbReference>
<dbReference type="InterPro" id="IPR003439">
    <property type="entry name" value="ABC_transporter-like_ATP-bd"/>
</dbReference>
<evidence type="ECO:0000256" key="7">
    <source>
        <dbReference type="ARBA" id="ARBA00022967"/>
    </source>
</evidence>
<evidence type="ECO:0000256" key="2">
    <source>
        <dbReference type="ARBA" id="ARBA00022475"/>
    </source>
</evidence>
<dbReference type="STRING" id="156889.Mmc1_1183"/>
<evidence type="ECO:0000259" key="11">
    <source>
        <dbReference type="PROSITE" id="PS51866"/>
    </source>
</evidence>
<dbReference type="SUPFAM" id="SSF50331">
    <property type="entry name" value="MOP-like"/>
    <property type="match status" value="1"/>
</dbReference>
<dbReference type="eggNOG" id="COG4148">
    <property type="taxonomic scope" value="Bacteria"/>
</dbReference>
<evidence type="ECO:0000256" key="4">
    <source>
        <dbReference type="ARBA" id="ARBA00022519"/>
    </source>
</evidence>
<evidence type="ECO:0000313" key="13">
    <source>
        <dbReference type="Proteomes" id="UP000002586"/>
    </source>
</evidence>
<dbReference type="AlphaFoldDB" id="A0L6V1"/>